<dbReference type="Pfam" id="PF02852">
    <property type="entry name" value="Pyr_redox_dim"/>
    <property type="match status" value="1"/>
</dbReference>
<evidence type="ECO:0000256" key="2">
    <source>
        <dbReference type="ARBA" id="ARBA00007532"/>
    </source>
</evidence>
<dbReference type="EMBL" id="AP025591">
    <property type="protein sequence ID" value="BDG05521.1"/>
    <property type="molecule type" value="Genomic_DNA"/>
</dbReference>
<keyword evidence="3" id="KW-0285">Flavoprotein</keyword>
<evidence type="ECO:0000259" key="6">
    <source>
        <dbReference type="Pfam" id="PF07992"/>
    </source>
</evidence>
<dbReference type="Pfam" id="PF07992">
    <property type="entry name" value="Pyr_redox_2"/>
    <property type="match status" value="1"/>
</dbReference>
<dbReference type="SUPFAM" id="SSF55424">
    <property type="entry name" value="FAD/NAD-linked reductases, dimerisation (C-terminal) domain"/>
    <property type="match status" value="1"/>
</dbReference>
<evidence type="ECO:0000256" key="4">
    <source>
        <dbReference type="ARBA" id="ARBA00022827"/>
    </source>
</evidence>
<comment type="similarity">
    <text evidence="2">Belongs to the class-I pyridine nucleotide-disulfide oxidoreductase family.</text>
</comment>
<reference evidence="8" key="1">
    <citation type="journal article" date="2022" name="Int. J. Syst. Evol. Microbiol.">
        <title>Anaeromyxobacter oryzae sp. nov., Anaeromyxobacter diazotrophicus sp. nov. and Anaeromyxobacter paludicola sp. nov., isolated from paddy soils.</title>
        <authorList>
            <person name="Itoh H."/>
            <person name="Xu Z."/>
            <person name="Mise K."/>
            <person name="Masuda Y."/>
            <person name="Ushijima N."/>
            <person name="Hayakawa C."/>
            <person name="Shiratori Y."/>
            <person name="Senoo K."/>
        </authorList>
    </citation>
    <scope>NUCLEOTIDE SEQUENCE [LARGE SCALE GENOMIC DNA]</scope>
    <source>
        <strain evidence="8">Red232</strain>
    </source>
</reference>
<dbReference type="Gene3D" id="3.50.50.60">
    <property type="entry name" value="FAD/NAD(P)-binding domain"/>
    <property type="match status" value="2"/>
</dbReference>
<dbReference type="InterPro" id="IPR001100">
    <property type="entry name" value="Pyr_nuc-diS_OxRdtase"/>
</dbReference>
<dbReference type="Proteomes" id="UP001162891">
    <property type="component" value="Chromosome"/>
</dbReference>
<proteinExistence type="inferred from homology"/>
<dbReference type="PRINTS" id="PR00368">
    <property type="entry name" value="FADPNR"/>
</dbReference>
<dbReference type="PIRSF" id="PIRSF000350">
    <property type="entry name" value="Mercury_reductase_MerA"/>
    <property type="match status" value="1"/>
</dbReference>
<evidence type="ECO:0000259" key="5">
    <source>
        <dbReference type="Pfam" id="PF02852"/>
    </source>
</evidence>
<dbReference type="PRINTS" id="PR00411">
    <property type="entry name" value="PNDRDTASEI"/>
</dbReference>
<sequence length="456" mass="47685">MDLDVIVIGSGQAGVPLATRLAGRGKRVLLAERGELGGTCTNTGCTPTKTIVASARAAHVARTAGRLGVRAGTVEVDFPAVIARKDAMVAKWREGVARRLAEAGDRLTVARGQARLAGDGVVEVGGEQHRAPVIVLDVGGRPAVPPIEGLERVAWLDNRRVMELRELPRRLLVIGGGYVGCELAQAYRRLGAAVAIVEPGPHLLGREDAEVSEAVEAVFRAEGLEVHLATRVNAVASRDGGVALTLSTGATLEGSHLLVCTGRRPNTDDLGCAAAGVALDARGFVTVDDRYRTSAPGVYAVGDCTGGPQFTHAAWDDHRLLLDVLDGRPGRGRGDRIVPYTVFVDPQVGAVGPTEAEARARGVPVEVARLPFGAIARAIETDETAGLLKVLVDPGTERIVGARIVGAEAGELVHVFVALMQAGAPARAIVDMEAIHPAFAEGLQSVLMALPRYALR</sequence>
<feature type="domain" description="FAD/NAD(P)-binding" evidence="6">
    <location>
        <begin position="4"/>
        <end position="316"/>
    </location>
</feature>
<dbReference type="SUPFAM" id="SSF51905">
    <property type="entry name" value="FAD/NAD(P)-binding domain"/>
    <property type="match status" value="1"/>
</dbReference>
<dbReference type="InterPro" id="IPR016156">
    <property type="entry name" value="FAD/NAD-linked_Rdtase_dimer_sf"/>
</dbReference>
<dbReference type="InterPro" id="IPR004099">
    <property type="entry name" value="Pyr_nucl-diS_OxRdtase_dimer"/>
</dbReference>
<keyword evidence="4" id="KW-0274">FAD</keyword>
<feature type="domain" description="Pyridine nucleotide-disulphide oxidoreductase dimerisation" evidence="5">
    <location>
        <begin position="338"/>
        <end position="444"/>
    </location>
</feature>
<evidence type="ECO:0000313" key="8">
    <source>
        <dbReference type="Proteomes" id="UP001162891"/>
    </source>
</evidence>
<dbReference type="InterPro" id="IPR036188">
    <property type="entry name" value="FAD/NAD-bd_sf"/>
</dbReference>
<dbReference type="RefSeq" id="WP_248354430.1">
    <property type="nucleotide sequence ID" value="NZ_AP025591.1"/>
</dbReference>
<dbReference type="Gene3D" id="3.30.390.30">
    <property type="match status" value="1"/>
</dbReference>
<evidence type="ECO:0000256" key="3">
    <source>
        <dbReference type="ARBA" id="ARBA00022630"/>
    </source>
</evidence>
<comment type="cofactor">
    <cofactor evidence="1">
        <name>FAD</name>
        <dbReference type="ChEBI" id="CHEBI:57692"/>
    </cofactor>
</comment>
<dbReference type="PANTHER" id="PTHR43014">
    <property type="entry name" value="MERCURIC REDUCTASE"/>
    <property type="match status" value="1"/>
</dbReference>
<dbReference type="InterPro" id="IPR023753">
    <property type="entry name" value="FAD/NAD-binding_dom"/>
</dbReference>
<evidence type="ECO:0000313" key="7">
    <source>
        <dbReference type="EMBL" id="BDG05521.1"/>
    </source>
</evidence>
<keyword evidence="8" id="KW-1185">Reference proteome</keyword>
<dbReference type="PANTHER" id="PTHR43014:SF2">
    <property type="entry name" value="MERCURIC REDUCTASE"/>
    <property type="match status" value="1"/>
</dbReference>
<name>A0ABN6MY54_9BACT</name>
<evidence type="ECO:0000256" key="1">
    <source>
        <dbReference type="ARBA" id="ARBA00001974"/>
    </source>
</evidence>
<organism evidence="7 8">
    <name type="scientific">Anaeromyxobacter oryzae</name>
    <dbReference type="NCBI Taxonomy" id="2918170"/>
    <lineage>
        <taxon>Bacteria</taxon>
        <taxon>Pseudomonadati</taxon>
        <taxon>Myxococcota</taxon>
        <taxon>Myxococcia</taxon>
        <taxon>Myxococcales</taxon>
        <taxon>Cystobacterineae</taxon>
        <taxon>Anaeromyxobacteraceae</taxon>
        <taxon>Anaeromyxobacter</taxon>
    </lineage>
</organism>
<protein>
    <submittedName>
        <fullName evidence="7">Mercuric reductase</fullName>
    </submittedName>
</protein>
<gene>
    <name evidence="7" type="ORF">AMOR_45170</name>
</gene>
<accession>A0ABN6MY54</accession>